<evidence type="ECO:0000313" key="1">
    <source>
        <dbReference type="Proteomes" id="UP000887578"/>
    </source>
</evidence>
<proteinExistence type="predicted"/>
<accession>A0A914PYB6</accession>
<sequence>MHYVAKKNCTSCIGYYCPNVGRGWGCPEDFFERCSEEHKEHVDFIRSKNFNDMEYRKNLVKYVSGCQNESDGTFCITTKYENFQVKHLGEHDNFYLCTEAGKPCRKSDDGTSSSNNQHDALKMIGFFVIGWVLSAA</sequence>
<dbReference type="WBParaSite" id="PDA_v2.g19843.t1">
    <property type="protein sequence ID" value="PDA_v2.g19843.t1"/>
    <property type="gene ID" value="PDA_v2.g19843"/>
</dbReference>
<evidence type="ECO:0000313" key="2">
    <source>
        <dbReference type="WBParaSite" id="PDA_v2.g19843.t1"/>
    </source>
</evidence>
<protein>
    <submittedName>
        <fullName evidence="2">Uncharacterized protein</fullName>
    </submittedName>
</protein>
<dbReference type="Proteomes" id="UP000887578">
    <property type="component" value="Unplaced"/>
</dbReference>
<organism evidence="1 2">
    <name type="scientific">Panagrolaimus davidi</name>
    <dbReference type="NCBI Taxonomy" id="227884"/>
    <lineage>
        <taxon>Eukaryota</taxon>
        <taxon>Metazoa</taxon>
        <taxon>Ecdysozoa</taxon>
        <taxon>Nematoda</taxon>
        <taxon>Chromadorea</taxon>
        <taxon>Rhabditida</taxon>
        <taxon>Tylenchina</taxon>
        <taxon>Panagrolaimomorpha</taxon>
        <taxon>Panagrolaimoidea</taxon>
        <taxon>Panagrolaimidae</taxon>
        <taxon>Panagrolaimus</taxon>
    </lineage>
</organism>
<name>A0A914PYB6_9BILA</name>
<keyword evidence="1" id="KW-1185">Reference proteome</keyword>
<reference evidence="2" key="1">
    <citation type="submission" date="2022-11" db="UniProtKB">
        <authorList>
            <consortium name="WormBaseParasite"/>
        </authorList>
    </citation>
    <scope>IDENTIFICATION</scope>
</reference>
<dbReference type="AlphaFoldDB" id="A0A914PYB6"/>